<dbReference type="GO" id="GO:0046872">
    <property type="term" value="F:metal ion binding"/>
    <property type="evidence" value="ECO:0007669"/>
    <property type="project" value="UniProtKB-KW"/>
</dbReference>
<evidence type="ECO:0000313" key="9">
    <source>
        <dbReference type="EMBL" id="VAW41421.1"/>
    </source>
</evidence>
<feature type="domain" description="Peptidase M4" evidence="7">
    <location>
        <begin position="62"/>
        <end position="203"/>
    </location>
</feature>
<evidence type="ECO:0000256" key="5">
    <source>
        <dbReference type="ARBA" id="ARBA00022833"/>
    </source>
</evidence>
<keyword evidence="2" id="KW-0645">Protease</keyword>
<dbReference type="PRINTS" id="PR00730">
    <property type="entry name" value="THERMOLYSIN"/>
</dbReference>
<evidence type="ECO:0000259" key="8">
    <source>
        <dbReference type="Pfam" id="PF02868"/>
    </source>
</evidence>
<dbReference type="GO" id="GO:0004222">
    <property type="term" value="F:metalloendopeptidase activity"/>
    <property type="evidence" value="ECO:0007669"/>
    <property type="project" value="InterPro"/>
</dbReference>
<organism evidence="9">
    <name type="scientific">hydrothermal vent metagenome</name>
    <dbReference type="NCBI Taxonomy" id="652676"/>
    <lineage>
        <taxon>unclassified sequences</taxon>
        <taxon>metagenomes</taxon>
        <taxon>ecological metagenomes</taxon>
    </lineage>
</organism>
<dbReference type="InterPro" id="IPR013856">
    <property type="entry name" value="Peptidase_M4_domain"/>
</dbReference>
<keyword evidence="3" id="KW-0479">Metal-binding</keyword>
<evidence type="ECO:0000256" key="3">
    <source>
        <dbReference type="ARBA" id="ARBA00022723"/>
    </source>
</evidence>
<reference evidence="9" key="1">
    <citation type="submission" date="2018-06" db="EMBL/GenBank/DDBJ databases">
        <authorList>
            <person name="Zhirakovskaya E."/>
        </authorList>
    </citation>
    <scope>NUCLEOTIDE SEQUENCE</scope>
</reference>
<dbReference type="Gene3D" id="2.60.40.10">
    <property type="entry name" value="Immunoglobulins"/>
    <property type="match status" value="2"/>
</dbReference>
<dbReference type="SUPFAM" id="SSF55486">
    <property type="entry name" value="Metalloproteases ('zincins'), catalytic domain"/>
    <property type="match status" value="1"/>
</dbReference>
<evidence type="ECO:0000256" key="6">
    <source>
        <dbReference type="ARBA" id="ARBA00023049"/>
    </source>
</evidence>
<dbReference type="PANTHER" id="PTHR33794">
    <property type="entry name" value="BACILLOLYSIN"/>
    <property type="match status" value="1"/>
</dbReference>
<keyword evidence="6" id="KW-0482">Metalloprotease</keyword>
<dbReference type="EMBL" id="UOEW01000304">
    <property type="protein sequence ID" value="VAW41421.1"/>
    <property type="molecule type" value="Genomic_DNA"/>
</dbReference>
<feature type="non-terminal residue" evidence="9">
    <location>
        <position position="516"/>
    </location>
</feature>
<dbReference type="InterPro" id="IPR027268">
    <property type="entry name" value="Peptidase_M4/M1_CTD_sf"/>
</dbReference>
<dbReference type="InterPro" id="IPR036116">
    <property type="entry name" value="FN3_sf"/>
</dbReference>
<name>A0A3B0VET1_9ZZZZ</name>
<feature type="domain" description="Peptidase M4 C-terminal" evidence="8">
    <location>
        <begin position="207"/>
        <end position="375"/>
    </location>
</feature>
<keyword evidence="5" id="KW-0862">Zinc</keyword>
<feature type="non-terminal residue" evidence="9">
    <location>
        <position position="1"/>
    </location>
</feature>
<dbReference type="PANTHER" id="PTHR33794:SF1">
    <property type="entry name" value="BACILLOLYSIN"/>
    <property type="match status" value="1"/>
</dbReference>
<accession>A0A3B0VET1</accession>
<gene>
    <name evidence="9" type="ORF">MNBD_GAMMA01-852</name>
</gene>
<evidence type="ECO:0000259" key="7">
    <source>
        <dbReference type="Pfam" id="PF01447"/>
    </source>
</evidence>
<evidence type="ECO:0000256" key="2">
    <source>
        <dbReference type="ARBA" id="ARBA00022670"/>
    </source>
</evidence>
<dbReference type="Gene3D" id="3.10.170.10">
    <property type="match status" value="1"/>
</dbReference>
<proteinExistence type="inferred from homology"/>
<protein>
    <submittedName>
        <fullName evidence="9">Zinc metalloproteinase / aureolysin</fullName>
        <ecNumber evidence="9">3.4.24.29</ecNumber>
    </submittedName>
</protein>
<dbReference type="InterPro" id="IPR050728">
    <property type="entry name" value="Zinc_Metalloprotease_M4"/>
</dbReference>
<dbReference type="GO" id="GO:0006508">
    <property type="term" value="P:proteolysis"/>
    <property type="evidence" value="ECO:0007669"/>
    <property type="project" value="UniProtKB-KW"/>
</dbReference>
<dbReference type="EC" id="3.4.24.29" evidence="9"/>
<dbReference type="InterPro" id="IPR001570">
    <property type="entry name" value="Peptidase_M4_C_domain"/>
</dbReference>
<dbReference type="InterPro" id="IPR023612">
    <property type="entry name" value="Peptidase_M4"/>
</dbReference>
<dbReference type="CDD" id="cd09597">
    <property type="entry name" value="M4_TLP"/>
    <property type="match status" value="1"/>
</dbReference>
<dbReference type="Gene3D" id="1.10.390.10">
    <property type="entry name" value="Neutral Protease Domain 2"/>
    <property type="match status" value="1"/>
</dbReference>
<dbReference type="Pfam" id="PF02868">
    <property type="entry name" value="Peptidase_M4_C"/>
    <property type="match status" value="1"/>
</dbReference>
<sequence length="516" mass="55965">PKPTLVIFPKLEGISETNRLAYRLDIYAETPLYRADVYIDAQTGGLIFENSQIQHMNNVPDTGVGATLYNGQQSFTAELAGGSYRLRQTTSGNGIQTFDAGNGNYSNAVDVTSITTNFASNQDAVQVHWGTEQTYNYYFQKHGRNSYDDNGAILKSYVNFGSSIIPSAYWNGSVMTYHGASTSNTNEMVALDIIGHEITHGVVKHSASLIYNYQSGALNESFADIFGEMVENHAQQGTNDWLGGADVRSNGGFRSFSNPKSKNHPDTYLGQYWHTSSSGNFGVHKNSGVQNKWFYLLSEGGTGTNDNNYNYSVTGIGKIAAAEIAYRNLTVYLTPNSNFLDARAGAIQSAMDLNNDNASSPEVIATTAAWDAVGVVVTPSSDIIPPTIPLNLVSTYFTQYNIDLSWDASTDNISVLGYNIYKGSTKIGTSTSTNFSSGTILMPVNNVYDFTVAAFDAAGNVSGLSNIESVWIDTIKPSIPQNLISSNTTQTTTILSWDASTDNFTVAGYNIYKNNT</sequence>
<dbReference type="InterPro" id="IPR013783">
    <property type="entry name" value="Ig-like_fold"/>
</dbReference>
<dbReference type="SUPFAM" id="SSF49265">
    <property type="entry name" value="Fibronectin type III"/>
    <property type="match status" value="1"/>
</dbReference>
<dbReference type="AlphaFoldDB" id="A0A3B0VET1"/>
<evidence type="ECO:0000256" key="1">
    <source>
        <dbReference type="ARBA" id="ARBA00009388"/>
    </source>
</evidence>
<comment type="similarity">
    <text evidence="1">Belongs to the peptidase M4 family.</text>
</comment>
<keyword evidence="4 9" id="KW-0378">Hydrolase</keyword>
<dbReference type="Pfam" id="PF01447">
    <property type="entry name" value="Peptidase_M4"/>
    <property type="match status" value="1"/>
</dbReference>
<evidence type="ECO:0000256" key="4">
    <source>
        <dbReference type="ARBA" id="ARBA00022801"/>
    </source>
</evidence>